<organism evidence="3 4">
    <name type="scientific">Bos indicus</name>
    <name type="common">Zebu</name>
    <dbReference type="NCBI Taxonomy" id="9915"/>
    <lineage>
        <taxon>Eukaryota</taxon>
        <taxon>Metazoa</taxon>
        <taxon>Chordata</taxon>
        <taxon>Craniata</taxon>
        <taxon>Vertebrata</taxon>
        <taxon>Euteleostomi</taxon>
        <taxon>Mammalia</taxon>
        <taxon>Eutheria</taxon>
        <taxon>Laurasiatheria</taxon>
        <taxon>Artiodactyla</taxon>
        <taxon>Ruminantia</taxon>
        <taxon>Pecora</taxon>
        <taxon>Bovidae</taxon>
        <taxon>Bovinae</taxon>
        <taxon>Bos</taxon>
    </lineage>
</organism>
<dbReference type="RefSeq" id="XP_070651621.1">
    <property type="nucleotide sequence ID" value="XM_070795520.1"/>
</dbReference>
<evidence type="ECO:0000313" key="3">
    <source>
        <dbReference type="Proteomes" id="UP001652663"/>
    </source>
</evidence>
<protein>
    <submittedName>
        <fullName evidence="4">Sphingomyelin phosphodiesterase 2 isoform X7</fullName>
    </submittedName>
</protein>
<accession>A0ABM4SUY8</accession>
<proteinExistence type="predicted"/>
<sequence length="347" mass="38638">MKPNFTLRLRVFNLNCWGIPYLSKHRADRVKRLGDFLNMESFDLALLEEWHHWQWSLCLLQTPNPGIHPACLHPQWLPLHAPCRVQSTEGHLPSTSRGPSLGTGPVHPDLGCRLLKEWTGLHDAYLETRDFKGSEEGCTMVPKNCYVKHQELGPFPLGIRIDYVLYKAVSGLYIFCKTFKTTTGHDPYSGPPFSDHEALMATLCVRHSPPQHNPSPTHGPAESSPLTSVLREAWAEVDQGMAQAHWWATMAGYAVGLGLLLLALLCALAAGGWIREAALLLWTPSVGLVLGAGAFYLFHVQEAKGLCRTRAELQHVLGRAREAQDLGPESQPALLLGQQERERAEEQ</sequence>
<feature type="transmembrane region" description="Helical" evidence="2">
    <location>
        <begin position="251"/>
        <end position="273"/>
    </location>
</feature>
<keyword evidence="3" id="KW-1185">Reference proteome</keyword>
<dbReference type="Proteomes" id="UP001652663">
    <property type="component" value="Chromosome 9"/>
</dbReference>
<evidence type="ECO:0000313" key="4">
    <source>
        <dbReference type="RefSeq" id="XP_070651621.1"/>
    </source>
</evidence>
<name>A0ABM4SUY8_BOSIN</name>
<evidence type="ECO:0000256" key="1">
    <source>
        <dbReference type="SAM" id="MobiDB-lite"/>
    </source>
</evidence>
<gene>
    <name evidence="4" type="primary">SMPD2</name>
</gene>
<keyword evidence="2" id="KW-0472">Membrane</keyword>
<dbReference type="GeneID" id="109563837"/>
<dbReference type="InterPro" id="IPR036691">
    <property type="entry name" value="Endo/exonu/phosph_ase_sf"/>
</dbReference>
<feature type="transmembrane region" description="Helical" evidence="2">
    <location>
        <begin position="279"/>
        <end position="298"/>
    </location>
</feature>
<reference evidence="4" key="1">
    <citation type="submission" date="2025-08" db="UniProtKB">
        <authorList>
            <consortium name="RefSeq"/>
        </authorList>
    </citation>
    <scope>IDENTIFICATION</scope>
    <source>
        <tissue evidence="4">Blood</tissue>
    </source>
</reference>
<keyword evidence="2" id="KW-0812">Transmembrane</keyword>
<evidence type="ECO:0000256" key="2">
    <source>
        <dbReference type="SAM" id="Phobius"/>
    </source>
</evidence>
<keyword evidence="2" id="KW-1133">Transmembrane helix</keyword>
<dbReference type="SUPFAM" id="SSF56219">
    <property type="entry name" value="DNase I-like"/>
    <property type="match status" value="2"/>
</dbReference>
<feature type="region of interest" description="Disordered" evidence="1">
    <location>
        <begin position="323"/>
        <end position="347"/>
    </location>
</feature>